<dbReference type="EMBL" id="WKJH01000028">
    <property type="protein sequence ID" value="MRX65850.1"/>
    <property type="molecule type" value="Genomic_DNA"/>
</dbReference>
<proteinExistence type="predicted"/>
<evidence type="ECO:0000313" key="3">
    <source>
        <dbReference type="EMBL" id="MRX65850.1"/>
    </source>
</evidence>
<accession>A0A6I2MTN7</accession>
<organism evidence="3 4">
    <name type="scientific">Maribacter luteus</name>
    <dbReference type="NCBI Taxonomy" id="2594478"/>
    <lineage>
        <taxon>Bacteria</taxon>
        <taxon>Pseudomonadati</taxon>
        <taxon>Bacteroidota</taxon>
        <taxon>Flavobacteriia</taxon>
        <taxon>Flavobacteriales</taxon>
        <taxon>Flavobacteriaceae</taxon>
        <taxon>Maribacter</taxon>
    </lineage>
</organism>
<evidence type="ECO:0000313" key="4">
    <source>
        <dbReference type="Proteomes" id="UP000443153"/>
    </source>
</evidence>
<dbReference type="Proteomes" id="UP000443153">
    <property type="component" value="Unassembled WGS sequence"/>
</dbReference>
<feature type="transmembrane region" description="Helical" evidence="1">
    <location>
        <begin position="12"/>
        <end position="29"/>
    </location>
</feature>
<comment type="caution">
    <text evidence="3">The sequence shown here is derived from an EMBL/GenBank/DDBJ whole genome shotgun (WGS) entry which is preliminary data.</text>
</comment>
<gene>
    <name evidence="3" type="ORF">GJ691_16985</name>
</gene>
<keyword evidence="1" id="KW-0812">Transmembrane</keyword>
<reference evidence="3 4" key="1">
    <citation type="submission" date="2019-11" db="EMBL/GenBank/DDBJ databases">
        <title>Maribacter lutea sp. nov., a marine bacterium isolated from intertidal sand.</title>
        <authorList>
            <person name="Liu A."/>
        </authorList>
    </citation>
    <scope>NUCLEOTIDE SEQUENCE [LARGE SCALE GENOMIC DNA]</scope>
    <source>
        <strain evidence="3 4">RZ05</strain>
    </source>
</reference>
<dbReference type="AlphaFoldDB" id="A0A6I2MTN7"/>
<feature type="domain" description="Inner membrane protein YgaP-like transmembrane" evidence="2">
    <location>
        <begin position="1"/>
        <end position="67"/>
    </location>
</feature>
<dbReference type="OrthoDB" id="9804804at2"/>
<keyword evidence="1" id="KW-1133">Transmembrane helix</keyword>
<sequence>MIKNMGLSDRMVRLVLAMIITGLYFTNNLPQSEGLVFLAIAGIFMFTSCISFCPIYGPFGLDTTKKKNKQSR</sequence>
<protein>
    <submittedName>
        <fullName evidence="3">DUF2892 domain-containing protein</fullName>
    </submittedName>
</protein>
<name>A0A6I2MTN7_9FLAO</name>
<keyword evidence="1" id="KW-0472">Membrane</keyword>
<feature type="transmembrane region" description="Helical" evidence="1">
    <location>
        <begin position="35"/>
        <end position="59"/>
    </location>
</feature>
<evidence type="ECO:0000259" key="2">
    <source>
        <dbReference type="Pfam" id="PF11127"/>
    </source>
</evidence>
<evidence type="ECO:0000256" key="1">
    <source>
        <dbReference type="SAM" id="Phobius"/>
    </source>
</evidence>
<dbReference type="Pfam" id="PF11127">
    <property type="entry name" value="YgaP-like_TM"/>
    <property type="match status" value="1"/>
</dbReference>
<keyword evidence="4" id="KW-1185">Reference proteome</keyword>
<dbReference type="InterPro" id="IPR021309">
    <property type="entry name" value="YgaP-like_TM"/>
</dbReference>